<sequence>MVRNMSDTTLIGMEKIQKGIRLYGKARKKVTRMLEQDIEPVIMDDFEDLDTTKKQERWFERFLDFQAKCETMKRLEEALRSCDHADEEVLAEVNEELAKWTPTLGQKLHLAEARVQRFLGQNRTHVSFDARIPTTPTVEALMDEMDEEGNGFTSEDEEYDDGNHNQSNRSQGSGENKGIQNQNESKRRQDDGGNVEARSIAGYSVYQDARDQPQDQHSDSASNASIKLQEMSMNEFMKHLRAHHWSWKQEDFNPC</sequence>
<dbReference type="EMBL" id="CAJFCW020000002">
    <property type="protein sequence ID" value="CAG9094753.1"/>
    <property type="molecule type" value="Genomic_DNA"/>
</dbReference>
<comment type="caution">
    <text evidence="2">The sequence shown here is derived from an EMBL/GenBank/DDBJ whole genome shotgun (WGS) entry which is preliminary data.</text>
</comment>
<dbReference type="Proteomes" id="UP000783686">
    <property type="component" value="Unassembled WGS sequence"/>
</dbReference>
<dbReference type="AlphaFoldDB" id="A0A811K7E3"/>
<dbReference type="EMBL" id="CAJFDH010000002">
    <property type="protein sequence ID" value="CAD5211944.1"/>
    <property type="molecule type" value="Genomic_DNA"/>
</dbReference>
<proteinExistence type="predicted"/>
<accession>A0A811K7E3</accession>
<feature type="compositionally biased region" description="Acidic residues" evidence="1">
    <location>
        <begin position="148"/>
        <end position="160"/>
    </location>
</feature>
<protein>
    <submittedName>
        <fullName evidence="2">Uncharacterized protein</fullName>
    </submittedName>
</protein>
<keyword evidence="3" id="KW-1185">Reference proteome</keyword>
<evidence type="ECO:0000313" key="3">
    <source>
        <dbReference type="Proteomes" id="UP000614601"/>
    </source>
</evidence>
<dbReference type="Proteomes" id="UP000614601">
    <property type="component" value="Unassembled WGS sequence"/>
</dbReference>
<organism evidence="2 3">
    <name type="scientific">Bursaphelenchus okinawaensis</name>
    <dbReference type="NCBI Taxonomy" id="465554"/>
    <lineage>
        <taxon>Eukaryota</taxon>
        <taxon>Metazoa</taxon>
        <taxon>Ecdysozoa</taxon>
        <taxon>Nematoda</taxon>
        <taxon>Chromadorea</taxon>
        <taxon>Rhabditida</taxon>
        <taxon>Tylenchina</taxon>
        <taxon>Tylenchomorpha</taxon>
        <taxon>Aphelenchoidea</taxon>
        <taxon>Aphelenchoididae</taxon>
        <taxon>Bursaphelenchus</taxon>
    </lineage>
</organism>
<evidence type="ECO:0000256" key="1">
    <source>
        <dbReference type="SAM" id="MobiDB-lite"/>
    </source>
</evidence>
<reference evidence="2" key="1">
    <citation type="submission" date="2020-09" db="EMBL/GenBank/DDBJ databases">
        <authorList>
            <person name="Kikuchi T."/>
        </authorList>
    </citation>
    <scope>NUCLEOTIDE SEQUENCE</scope>
    <source>
        <strain evidence="2">SH1</strain>
    </source>
</reference>
<name>A0A811K7E3_9BILA</name>
<feature type="region of interest" description="Disordered" evidence="1">
    <location>
        <begin position="148"/>
        <end position="194"/>
    </location>
</feature>
<gene>
    <name evidence="2" type="ORF">BOKJ2_LOCUS3955</name>
</gene>
<evidence type="ECO:0000313" key="2">
    <source>
        <dbReference type="EMBL" id="CAD5211944.1"/>
    </source>
</evidence>
<feature type="compositionally biased region" description="Polar residues" evidence="1">
    <location>
        <begin position="164"/>
        <end position="183"/>
    </location>
</feature>